<comment type="caution">
    <text evidence="3">The sequence shown here is derived from an EMBL/GenBank/DDBJ whole genome shotgun (WGS) entry which is preliminary data.</text>
</comment>
<proteinExistence type="predicted"/>
<evidence type="ECO:0000313" key="3">
    <source>
        <dbReference type="EMBL" id="RZU01598.1"/>
    </source>
</evidence>
<feature type="domain" description="N-acetyltransferase" evidence="2">
    <location>
        <begin position="52"/>
        <end position="222"/>
    </location>
</feature>
<accession>A0A4Q7VYB9</accession>
<dbReference type="SUPFAM" id="SSF55729">
    <property type="entry name" value="Acyl-CoA N-acyltransferases (Nat)"/>
    <property type="match status" value="1"/>
</dbReference>
<evidence type="ECO:0000259" key="2">
    <source>
        <dbReference type="PROSITE" id="PS51186"/>
    </source>
</evidence>
<dbReference type="InterPro" id="IPR000182">
    <property type="entry name" value="GNAT_dom"/>
</dbReference>
<organism evidence="3 4">
    <name type="scientific">Kribbella rubisoli</name>
    <dbReference type="NCBI Taxonomy" id="3075929"/>
    <lineage>
        <taxon>Bacteria</taxon>
        <taxon>Bacillati</taxon>
        <taxon>Actinomycetota</taxon>
        <taxon>Actinomycetes</taxon>
        <taxon>Propionibacteriales</taxon>
        <taxon>Kribbellaceae</taxon>
        <taxon>Kribbella</taxon>
    </lineage>
</organism>
<dbReference type="InterPro" id="IPR016181">
    <property type="entry name" value="Acyl_CoA_acyltransferase"/>
</dbReference>
<dbReference type="EMBL" id="SHKR01000019">
    <property type="protein sequence ID" value="RZU01598.1"/>
    <property type="molecule type" value="Genomic_DNA"/>
</dbReference>
<protein>
    <submittedName>
        <fullName evidence="3">Acetyltransferase (GNAT) family protein</fullName>
    </submittedName>
</protein>
<gene>
    <name evidence="3" type="ORF">EV645_8431</name>
</gene>
<dbReference type="RefSeq" id="WP_130450874.1">
    <property type="nucleotide sequence ID" value="NZ_SHKR01000019.1"/>
</dbReference>
<dbReference type="GO" id="GO:0016747">
    <property type="term" value="F:acyltransferase activity, transferring groups other than amino-acyl groups"/>
    <property type="evidence" value="ECO:0007669"/>
    <property type="project" value="InterPro"/>
</dbReference>
<feature type="region of interest" description="Disordered" evidence="1">
    <location>
        <begin position="56"/>
        <end position="96"/>
    </location>
</feature>
<dbReference type="Proteomes" id="UP000292027">
    <property type="component" value="Unassembled WGS sequence"/>
</dbReference>
<name>A0A4Q7VYB9_9ACTN</name>
<dbReference type="CDD" id="cd04301">
    <property type="entry name" value="NAT_SF"/>
    <property type="match status" value="1"/>
</dbReference>
<dbReference type="AlphaFoldDB" id="A0A4Q7VYB9"/>
<dbReference type="Pfam" id="PF00583">
    <property type="entry name" value="Acetyltransf_1"/>
    <property type="match status" value="1"/>
</dbReference>
<dbReference type="Gene3D" id="3.40.630.30">
    <property type="match status" value="1"/>
</dbReference>
<sequence length="224" mass="22821">MTHEPPAVRAATAADRAGIQRLLRELHGEGADSTTLPEVRQQARTFVATACPTASLSSTASAGPSASLSAGASPSPSPSVSLSAGPSPTAGPGAGASAGDEIVGVLMVTFVDYGREPYGVVEELVVDPASRGLGTGAALLAECKSWLGGLGAEVVFVSASDESRRVLPACRIHAMHRALALGGGWSTGIDQPGLFTFAKGRARELVRRCWAASRVEVTLWAEGS</sequence>
<dbReference type="PROSITE" id="PS51186">
    <property type="entry name" value="GNAT"/>
    <property type="match status" value="1"/>
</dbReference>
<evidence type="ECO:0000313" key="4">
    <source>
        <dbReference type="Proteomes" id="UP000292027"/>
    </source>
</evidence>
<reference evidence="3 4" key="1">
    <citation type="journal article" date="2015" name="Stand. Genomic Sci.">
        <title>Genomic Encyclopedia of Bacterial and Archaeal Type Strains, Phase III: the genomes of soil and plant-associated and newly described type strains.</title>
        <authorList>
            <person name="Whitman W.B."/>
            <person name="Woyke T."/>
            <person name="Klenk H.P."/>
            <person name="Zhou Y."/>
            <person name="Lilburn T.G."/>
            <person name="Beck B.J."/>
            <person name="De Vos P."/>
            <person name="Vandamme P."/>
            <person name="Eisen J.A."/>
            <person name="Garrity G."/>
            <person name="Hugenholtz P."/>
            <person name="Kyrpides N.C."/>
        </authorList>
    </citation>
    <scope>NUCLEOTIDE SEQUENCE [LARGE SCALE GENOMIC DNA]</scope>
    <source>
        <strain evidence="3 4">VKM Ac-2540</strain>
    </source>
</reference>
<evidence type="ECO:0000256" key="1">
    <source>
        <dbReference type="SAM" id="MobiDB-lite"/>
    </source>
</evidence>
<keyword evidence="4" id="KW-1185">Reference proteome</keyword>